<protein>
    <submittedName>
        <fullName evidence="1">Uncharacterized protein</fullName>
    </submittedName>
</protein>
<dbReference type="Proteomes" id="UP000015105">
    <property type="component" value="Chromosome 3D"/>
</dbReference>
<reference evidence="2" key="1">
    <citation type="journal article" date="2014" name="Science">
        <title>Ancient hybridizations among the ancestral genomes of bread wheat.</title>
        <authorList>
            <consortium name="International Wheat Genome Sequencing Consortium,"/>
            <person name="Marcussen T."/>
            <person name="Sandve S.R."/>
            <person name="Heier L."/>
            <person name="Spannagl M."/>
            <person name="Pfeifer M."/>
            <person name="Jakobsen K.S."/>
            <person name="Wulff B.B."/>
            <person name="Steuernagel B."/>
            <person name="Mayer K.F."/>
            <person name="Olsen O.A."/>
        </authorList>
    </citation>
    <scope>NUCLEOTIDE SEQUENCE [LARGE SCALE GENOMIC DNA]</scope>
    <source>
        <strain evidence="2">cv. AL8/78</strain>
    </source>
</reference>
<evidence type="ECO:0000313" key="1">
    <source>
        <dbReference type="EnsemblPlants" id="AET3Gv20145100.3"/>
    </source>
</evidence>
<keyword evidence="2" id="KW-1185">Reference proteome</keyword>
<reference evidence="2" key="2">
    <citation type="journal article" date="2017" name="Nat. Plants">
        <title>The Aegilops tauschii genome reveals multiple impacts of transposons.</title>
        <authorList>
            <person name="Zhao G."/>
            <person name="Zou C."/>
            <person name="Li K."/>
            <person name="Wang K."/>
            <person name="Li T."/>
            <person name="Gao L."/>
            <person name="Zhang X."/>
            <person name="Wang H."/>
            <person name="Yang Z."/>
            <person name="Liu X."/>
            <person name="Jiang W."/>
            <person name="Mao L."/>
            <person name="Kong X."/>
            <person name="Jiao Y."/>
            <person name="Jia J."/>
        </authorList>
    </citation>
    <scope>NUCLEOTIDE SEQUENCE [LARGE SCALE GENOMIC DNA]</scope>
    <source>
        <strain evidence="2">cv. AL8/78</strain>
    </source>
</reference>
<dbReference type="EnsemblPlants" id="AET3Gv20145100.3">
    <property type="protein sequence ID" value="AET3Gv20145100.3"/>
    <property type="gene ID" value="AET3Gv20145100"/>
</dbReference>
<name>A0A453DXL5_AEGTS</name>
<evidence type="ECO:0000313" key="2">
    <source>
        <dbReference type="Proteomes" id="UP000015105"/>
    </source>
</evidence>
<organism evidence="1 2">
    <name type="scientific">Aegilops tauschii subsp. strangulata</name>
    <name type="common">Goatgrass</name>
    <dbReference type="NCBI Taxonomy" id="200361"/>
    <lineage>
        <taxon>Eukaryota</taxon>
        <taxon>Viridiplantae</taxon>
        <taxon>Streptophyta</taxon>
        <taxon>Embryophyta</taxon>
        <taxon>Tracheophyta</taxon>
        <taxon>Spermatophyta</taxon>
        <taxon>Magnoliopsida</taxon>
        <taxon>Liliopsida</taxon>
        <taxon>Poales</taxon>
        <taxon>Poaceae</taxon>
        <taxon>BOP clade</taxon>
        <taxon>Pooideae</taxon>
        <taxon>Triticodae</taxon>
        <taxon>Triticeae</taxon>
        <taxon>Triticinae</taxon>
        <taxon>Aegilops</taxon>
    </lineage>
</organism>
<dbReference type="Gramene" id="AET3Gv20145100.8">
    <property type="protein sequence ID" value="AET3Gv20145100.8"/>
    <property type="gene ID" value="AET3Gv20145100"/>
</dbReference>
<dbReference type="Gramene" id="AET3Gv20145100.3">
    <property type="protein sequence ID" value="AET3Gv20145100.3"/>
    <property type="gene ID" value="AET3Gv20145100"/>
</dbReference>
<reference evidence="1" key="5">
    <citation type="journal article" date="2021" name="G3 (Bethesda)">
        <title>Aegilops tauschii genome assembly Aet v5.0 features greater sequence contiguity and improved annotation.</title>
        <authorList>
            <person name="Wang L."/>
            <person name="Zhu T."/>
            <person name="Rodriguez J.C."/>
            <person name="Deal K.R."/>
            <person name="Dubcovsky J."/>
            <person name="McGuire P.E."/>
            <person name="Lux T."/>
            <person name="Spannagl M."/>
            <person name="Mayer K.F.X."/>
            <person name="Baldrich P."/>
            <person name="Meyers B.C."/>
            <person name="Huo N."/>
            <person name="Gu Y.Q."/>
            <person name="Zhou H."/>
            <person name="Devos K.M."/>
            <person name="Bennetzen J.L."/>
            <person name="Unver T."/>
            <person name="Budak H."/>
            <person name="Gulick P.J."/>
            <person name="Galiba G."/>
            <person name="Kalapos B."/>
            <person name="Nelson D.R."/>
            <person name="Li P."/>
            <person name="You F.M."/>
            <person name="Luo M.C."/>
            <person name="Dvorak J."/>
        </authorList>
    </citation>
    <scope>NUCLEOTIDE SEQUENCE [LARGE SCALE GENOMIC DNA]</scope>
    <source>
        <strain evidence="1">cv. AL8/78</strain>
    </source>
</reference>
<proteinExistence type="predicted"/>
<sequence length="193" mass="20275">MREAFCPPPKSCRHCFFFDEKAGPLLFIAAIVDLQSSSCFDAAAADQLNSLAPMILFHSDLDPTDTLRVAAPAPLQGPVLQVIWRANGASPLDYSSELFASPPSAQNPVDAVAAAVSYRRRKSGGLPEERRDDRNPSEVGIWSTGAAASAGQCGGGRGRARSIFSLAGLGHEHVGPCCLALSRPGGLSLDLIS</sequence>
<dbReference type="AlphaFoldDB" id="A0A453DXL5"/>
<reference evidence="1" key="3">
    <citation type="journal article" date="2017" name="Nature">
        <title>Genome sequence of the progenitor of the wheat D genome Aegilops tauschii.</title>
        <authorList>
            <person name="Luo M.C."/>
            <person name="Gu Y.Q."/>
            <person name="Puiu D."/>
            <person name="Wang H."/>
            <person name="Twardziok S.O."/>
            <person name="Deal K.R."/>
            <person name="Huo N."/>
            <person name="Zhu T."/>
            <person name="Wang L."/>
            <person name="Wang Y."/>
            <person name="McGuire P.E."/>
            <person name="Liu S."/>
            <person name="Long H."/>
            <person name="Ramasamy R.K."/>
            <person name="Rodriguez J.C."/>
            <person name="Van S.L."/>
            <person name="Yuan L."/>
            <person name="Wang Z."/>
            <person name="Xia Z."/>
            <person name="Xiao L."/>
            <person name="Anderson O.D."/>
            <person name="Ouyang S."/>
            <person name="Liang Y."/>
            <person name="Zimin A.V."/>
            <person name="Pertea G."/>
            <person name="Qi P."/>
            <person name="Bennetzen J.L."/>
            <person name="Dai X."/>
            <person name="Dawson M.W."/>
            <person name="Muller H.G."/>
            <person name="Kugler K."/>
            <person name="Rivarola-Duarte L."/>
            <person name="Spannagl M."/>
            <person name="Mayer K.F.X."/>
            <person name="Lu F.H."/>
            <person name="Bevan M.W."/>
            <person name="Leroy P."/>
            <person name="Li P."/>
            <person name="You F.M."/>
            <person name="Sun Q."/>
            <person name="Liu Z."/>
            <person name="Lyons E."/>
            <person name="Wicker T."/>
            <person name="Salzberg S.L."/>
            <person name="Devos K.M."/>
            <person name="Dvorak J."/>
        </authorList>
    </citation>
    <scope>NUCLEOTIDE SEQUENCE [LARGE SCALE GENOMIC DNA]</scope>
    <source>
        <strain evidence="1">cv. AL8/78</strain>
    </source>
</reference>
<reference evidence="1" key="4">
    <citation type="submission" date="2019-03" db="UniProtKB">
        <authorList>
            <consortium name="EnsemblPlants"/>
        </authorList>
    </citation>
    <scope>IDENTIFICATION</scope>
</reference>
<accession>A0A453DXL5</accession>
<dbReference type="EnsemblPlants" id="AET3Gv20145100.8">
    <property type="protein sequence ID" value="AET3Gv20145100.8"/>
    <property type="gene ID" value="AET3Gv20145100"/>
</dbReference>